<evidence type="ECO:0000313" key="4">
    <source>
        <dbReference type="EMBL" id="AET65689.1"/>
    </source>
</evidence>
<accession>G7WQQ5</accession>
<dbReference type="HOGENOM" id="CLU_200885_3_0_2"/>
<keyword evidence="2 3" id="KW-1277">Toxin-antitoxin system</keyword>
<dbReference type="GeneID" id="12511517"/>
<reference evidence="4 5" key="1">
    <citation type="journal article" date="2012" name="PLoS ONE">
        <title>The genome characteristics and predicted function of methyl-group oxidation pathway in the obligate aceticlastic methanogens, Methanosaeta spp.</title>
        <authorList>
            <person name="Zhu J."/>
            <person name="Zheng H."/>
            <person name="Ai G."/>
            <person name="Zhang G."/>
            <person name="Liu D."/>
            <person name="Liu X."/>
            <person name="Dong X."/>
        </authorList>
    </citation>
    <scope>NUCLEOTIDE SEQUENCE [LARGE SCALE GENOMIC DNA]</scope>
    <source>
        <strain evidence="4 5">6Ac</strain>
    </source>
</reference>
<dbReference type="STRING" id="1110509.Mhar_2338"/>
<name>G7WQQ5_METH6</name>
<gene>
    <name evidence="4" type="ordered locus">Mhar_2338</name>
</gene>
<protein>
    <recommendedName>
        <fullName evidence="3">Antitoxin</fullName>
    </recommendedName>
</protein>
<organism evidence="4 5">
    <name type="scientific">Methanothrix harundinacea (strain 6Ac)</name>
    <name type="common">Methanosaeta harundinacea</name>
    <dbReference type="NCBI Taxonomy" id="1110509"/>
    <lineage>
        <taxon>Archaea</taxon>
        <taxon>Methanobacteriati</taxon>
        <taxon>Methanobacteriota</taxon>
        <taxon>Stenosarchaea group</taxon>
        <taxon>Methanomicrobia</taxon>
        <taxon>Methanotrichales</taxon>
        <taxon>Methanotrichaceae</taxon>
        <taxon>Methanothrix</taxon>
    </lineage>
</organism>
<dbReference type="KEGG" id="mhi:Mhar_2338"/>
<evidence type="ECO:0000313" key="5">
    <source>
        <dbReference type="Proteomes" id="UP000005877"/>
    </source>
</evidence>
<proteinExistence type="inferred from homology"/>
<dbReference type="InterPro" id="IPR008203">
    <property type="entry name" value="AF2212-like"/>
</dbReference>
<keyword evidence="5" id="KW-1185">Reference proteome</keyword>
<evidence type="ECO:0000256" key="3">
    <source>
        <dbReference type="RuleBase" id="RU368051"/>
    </source>
</evidence>
<dbReference type="Proteomes" id="UP000005877">
    <property type="component" value="Chromosome"/>
</dbReference>
<comment type="similarity">
    <text evidence="1 3">Belongs to the UPF0165 family.</text>
</comment>
<comment type="function">
    <text evidence="3">Antitoxin component of a type II toxin-antitoxin (TA) system.</text>
</comment>
<evidence type="ECO:0000256" key="2">
    <source>
        <dbReference type="ARBA" id="ARBA00022649"/>
    </source>
</evidence>
<dbReference type="Pfam" id="PF01954">
    <property type="entry name" value="AF2212-like"/>
    <property type="match status" value="1"/>
</dbReference>
<dbReference type="RefSeq" id="WP_014587865.1">
    <property type="nucleotide sequence ID" value="NC_017527.1"/>
</dbReference>
<sequence length="64" mass="7583">MQVRAIYEDEVLKPLKKLDLPDKAEVKIIIRESFSKLLDEVGEEEAKEDVDLVLKEMRARNYYE</sequence>
<evidence type="ECO:0000256" key="1">
    <source>
        <dbReference type="ARBA" id="ARBA00006615"/>
    </source>
</evidence>
<dbReference type="AlphaFoldDB" id="G7WQQ5"/>
<dbReference type="EMBL" id="CP003117">
    <property type="protein sequence ID" value="AET65689.1"/>
    <property type="molecule type" value="Genomic_DNA"/>
</dbReference>
<dbReference type="OrthoDB" id="116241at2157"/>
<dbReference type="PATRIC" id="fig|1110509.7.peg.2587"/>
<dbReference type="SUPFAM" id="SSF141694">
    <property type="entry name" value="AF2212/PG0164-like"/>
    <property type="match status" value="1"/>
</dbReference>
<dbReference type="InterPro" id="IPR024069">
    <property type="entry name" value="AF2212-like_dom_sf"/>
</dbReference>
<dbReference type="Gene3D" id="4.10.1150.10">
    <property type="entry name" value="AF2212/PG0164-like"/>
    <property type="match status" value="1"/>
</dbReference>